<name>A0A1I9KKF3_9CAUD</name>
<gene>
    <name evidence="1" type="ORF">SAC12_048</name>
</gene>
<accession>A0A1I9KKF3</accession>
<reference evidence="1 2" key="1">
    <citation type="submission" date="2015-11" db="EMBL/GenBank/DDBJ databases">
        <title>Lactobacillus brevis bacteriophage SA-C12: a mosaic Myoviridae member.</title>
        <authorList>
            <person name="Mahony J."/>
        </authorList>
    </citation>
    <scope>NUCLEOTIDE SEQUENCE [LARGE SCALE GENOMIC DNA]</scope>
</reference>
<organism evidence="1 2">
    <name type="scientific">Lactobacillus phage SA-C12</name>
    <dbReference type="NCBI Taxonomy" id="1755697"/>
    <lineage>
        <taxon>Viruses</taxon>
        <taxon>Duplodnaviria</taxon>
        <taxon>Heunggongvirae</taxon>
        <taxon>Uroviricota</taxon>
        <taxon>Caudoviricetes</taxon>
        <taxon>Tybeckvirinae</taxon>
        <taxon>Lenusvirus</taxon>
        <taxon>Lenusvirus SAC12</taxon>
    </lineage>
</organism>
<sequence length="84" mass="9461">MVNIMKINAKLVEMLLNTNHFEVVSQLDMYGNGKILEVNAVDKIYLEKSNWQGTSTHNVLIAGNVSKDLKKIIEILDGLGYKKL</sequence>
<dbReference type="EMBL" id="KU052488">
    <property type="protein sequence ID" value="ALY06869.1"/>
    <property type="molecule type" value="Genomic_DNA"/>
</dbReference>
<dbReference type="Proteomes" id="UP000223158">
    <property type="component" value="Segment"/>
</dbReference>
<protein>
    <submittedName>
        <fullName evidence="1">Uncharacterized protein</fullName>
    </submittedName>
</protein>
<evidence type="ECO:0000313" key="1">
    <source>
        <dbReference type="EMBL" id="ALY06869.1"/>
    </source>
</evidence>
<keyword evidence="2" id="KW-1185">Reference proteome</keyword>
<evidence type="ECO:0000313" key="2">
    <source>
        <dbReference type="Proteomes" id="UP000223158"/>
    </source>
</evidence>
<proteinExistence type="predicted"/>